<dbReference type="PANTHER" id="PTHR11558">
    <property type="entry name" value="SPERMIDINE/SPERMINE SYNTHASE"/>
    <property type="match status" value="1"/>
</dbReference>
<keyword evidence="2" id="KW-1185">Reference proteome</keyword>
<dbReference type="Proteomes" id="UP001064489">
    <property type="component" value="Chromosome 8"/>
</dbReference>
<dbReference type="AlphaFoldDB" id="A0AAD5IPX4"/>
<comment type="caution">
    <text evidence="1">The sequence shown here is derived from an EMBL/GenBank/DDBJ whole genome shotgun (WGS) entry which is preliminary data.</text>
</comment>
<dbReference type="GO" id="GO:0005829">
    <property type="term" value="C:cytosol"/>
    <property type="evidence" value="ECO:0007669"/>
    <property type="project" value="TreeGrafter"/>
</dbReference>
<evidence type="ECO:0000313" key="2">
    <source>
        <dbReference type="Proteomes" id="UP001064489"/>
    </source>
</evidence>
<reference evidence="1" key="1">
    <citation type="journal article" date="2022" name="Plant J.">
        <title>Strategies of tolerance reflected in two North American maple genomes.</title>
        <authorList>
            <person name="McEvoy S.L."/>
            <person name="Sezen U.U."/>
            <person name="Trouern-Trend A."/>
            <person name="McMahon S.M."/>
            <person name="Schaberg P.G."/>
            <person name="Yang J."/>
            <person name="Wegrzyn J.L."/>
            <person name="Swenson N.G."/>
        </authorList>
    </citation>
    <scope>NUCLEOTIDE SEQUENCE</scope>
    <source>
        <strain evidence="1">91603</strain>
    </source>
</reference>
<gene>
    <name evidence="1" type="ORF">LWI28_012492</name>
</gene>
<organism evidence="1 2">
    <name type="scientific">Acer negundo</name>
    <name type="common">Box elder</name>
    <dbReference type="NCBI Taxonomy" id="4023"/>
    <lineage>
        <taxon>Eukaryota</taxon>
        <taxon>Viridiplantae</taxon>
        <taxon>Streptophyta</taxon>
        <taxon>Embryophyta</taxon>
        <taxon>Tracheophyta</taxon>
        <taxon>Spermatophyta</taxon>
        <taxon>Magnoliopsida</taxon>
        <taxon>eudicotyledons</taxon>
        <taxon>Gunneridae</taxon>
        <taxon>Pentapetalae</taxon>
        <taxon>rosids</taxon>
        <taxon>malvids</taxon>
        <taxon>Sapindales</taxon>
        <taxon>Sapindaceae</taxon>
        <taxon>Hippocastanoideae</taxon>
        <taxon>Acereae</taxon>
        <taxon>Acer</taxon>
    </lineage>
</organism>
<dbReference type="EMBL" id="JAJSOW010000103">
    <property type="protein sequence ID" value="KAI9174137.1"/>
    <property type="molecule type" value="Genomic_DNA"/>
</dbReference>
<dbReference type="SUPFAM" id="SSF53335">
    <property type="entry name" value="S-adenosyl-L-methionine-dependent methyltransferases"/>
    <property type="match status" value="1"/>
</dbReference>
<dbReference type="InterPro" id="IPR001045">
    <property type="entry name" value="Spermi_synthase"/>
</dbReference>
<evidence type="ECO:0008006" key="3">
    <source>
        <dbReference type="Google" id="ProtNLM"/>
    </source>
</evidence>
<dbReference type="GO" id="GO:0004766">
    <property type="term" value="F:spermidine synthase activity"/>
    <property type="evidence" value="ECO:0007669"/>
    <property type="project" value="TreeGrafter"/>
</dbReference>
<evidence type="ECO:0000313" key="1">
    <source>
        <dbReference type="EMBL" id="KAI9174137.1"/>
    </source>
</evidence>
<reference evidence="1" key="2">
    <citation type="submission" date="2023-02" db="EMBL/GenBank/DDBJ databases">
        <authorList>
            <person name="Swenson N.G."/>
            <person name="Wegrzyn J.L."/>
            <person name="Mcevoy S.L."/>
        </authorList>
    </citation>
    <scope>NUCLEOTIDE SEQUENCE</scope>
    <source>
        <strain evidence="1">91603</strain>
        <tissue evidence="1">Leaf</tissue>
    </source>
</reference>
<dbReference type="GO" id="GO:0008295">
    <property type="term" value="P:spermidine biosynthetic process"/>
    <property type="evidence" value="ECO:0007669"/>
    <property type="project" value="TreeGrafter"/>
</dbReference>
<sequence length="197" mass="21232">MGNIAAEKNGVVASSASANKDLINGKILITKKGNLSSNGETRTDDQSTEGHHHDYAIASSISVEIIDKKEHCNQLDHPEIEGWFAEHCSIWPGPEHELFESSFFELVAKAVRPGGVMCIQAESLCGVIGFMLCSTEGSFVDFKHPVNPIDPNRISGVAKGPLKFYDSEVHSAAFCLPAFAKKAIDTKVESSTTVNGQ</sequence>
<dbReference type="InterPro" id="IPR029063">
    <property type="entry name" value="SAM-dependent_MTases_sf"/>
</dbReference>
<proteinExistence type="predicted"/>
<accession>A0AAD5IPX4</accession>
<dbReference type="PANTHER" id="PTHR11558:SF44">
    <property type="entry name" value="PABS DOMAIN-CONTAINING PROTEIN"/>
    <property type="match status" value="1"/>
</dbReference>
<protein>
    <recommendedName>
        <fullName evidence="3">PABS domain-containing protein</fullName>
    </recommendedName>
</protein>
<name>A0AAD5IPX4_ACENE</name>
<dbReference type="Gene3D" id="3.40.50.150">
    <property type="entry name" value="Vaccinia Virus protein VP39"/>
    <property type="match status" value="1"/>
</dbReference>